<evidence type="ECO:0000256" key="1">
    <source>
        <dbReference type="SAM" id="MobiDB-lite"/>
    </source>
</evidence>
<feature type="compositionally biased region" description="Basic and acidic residues" evidence="1">
    <location>
        <begin position="477"/>
        <end position="492"/>
    </location>
</feature>
<dbReference type="SUPFAM" id="SSF47592">
    <property type="entry name" value="SWIB/MDM2 domain"/>
    <property type="match status" value="1"/>
</dbReference>
<reference evidence="3" key="1">
    <citation type="journal article" date="2017" name="Science">
        <title>Giant viruses with an expanded complement of translation system components.</title>
        <authorList>
            <person name="Schulz F."/>
            <person name="Yutin N."/>
            <person name="Ivanova N.N."/>
            <person name="Ortega D.R."/>
            <person name="Lee T.K."/>
            <person name="Vierheilig J."/>
            <person name="Daims H."/>
            <person name="Horn M."/>
            <person name="Wagner M."/>
            <person name="Jensen G.J."/>
            <person name="Kyrpides N.C."/>
            <person name="Koonin E.V."/>
            <person name="Woyke T."/>
        </authorList>
    </citation>
    <scope>NUCLEOTIDE SEQUENCE</scope>
    <source>
        <strain evidence="3">KNV1</strain>
    </source>
</reference>
<feature type="compositionally biased region" description="Basic and acidic residues" evidence="1">
    <location>
        <begin position="426"/>
        <end position="439"/>
    </location>
</feature>
<proteinExistence type="predicted"/>
<name>A0A1V0SIS1_9VIRU</name>
<gene>
    <name evidence="3" type="ORF">Klosneuvirus_2_49</name>
</gene>
<feature type="domain" description="DM2" evidence="2">
    <location>
        <begin position="536"/>
        <end position="619"/>
    </location>
</feature>
<feature type="region of interest" description="Disordered" evidence="1">
    <location>
        <begin position="420"/>
        <end position="506"/>
    </location>
</feature>
<dbReference type="PROSITE" id="PS51925">
    <property type="entry name" value="SWIB_MDM2"/>
    <property type="match status" value="1"/>
</dbReference>
<feature type="compositionally biased region" description="Acidic residues" evidence="1">
    <location>
        <begin position="445"/>
        <end position="457"/>
    </location>
</feature>
<feature type="compositionally biased region" description="Acidic residues" evidence="1">
    <location>
        <begin position="493"/>
        <end position="506"/>
    </location>
</feature>
<evidence type="ECO:0000259" key="2">
    <source>
        <dbReference type="PROSITE" id="PS51925"/>
    </source>
</evidence>
<accession>A0A1V0SIS1</accession>
<dbReference type="EMBL" id="KY684109">
    <property type="protein sequence ID" value="ARF11613.1"/>
    <property type="molecule type" value="Genomic_DNA"/>
</dbReference>
<protein>
    <submittedName>
        <fullName evidence="3">SWIB/MDM2 domain protein</fullName>
    </submittedName>
</protein>
<dbReference type="Gene3D" id="1.10.245.10">
    <property type="entry name" value="SWIB/MDM2 domain"/>
    <property type="match status" value="1"/>
</dbReference>
<dbReference type="InterPro" id="IPR036885">
    <property type="entry name" value="SWIB_MDM2_dom_sf"/>
</dbReference>
<sequence length="621" mass="71808">MQALDTLFKVRCNYGVHNSNCLLIAEKIRSMYEKDGTIDPNIFTRYLSHLSTSIWAKCPTLSEHRELITEMTKTIIPSEMDIRTILSFYNSHYGYGHVSSDKEELYKILQDLIDRKLMTPTLIKYSCDSFMKDVSEFLFTNTPADTKLIELACSYGYVNSLPVMLGQKIKATTKALENLLYYLSQTNQEINKMGSVNLLLKYGAEPDLICLNKACLLRDKDILIKILSYKIKPTKECFNQLITPLPSSYSRNARRAKILQTEKNNHQTKVAELIDILIAHGYTLTKEDITDALENEYYINSIQRFNFKLDEKFIEKCYQKNYFPYKDLNLKPNIQCLRDACKIKANLKNIKELVKQGLEPDIECLRNACGFRSGNVPVVRYLVEVKKLKPDIECIKQISRTINNGTLDYLFKQYDSTYAQTDDDSNDKSDNESDNDDKVTTQLVEVDDLESESEDDEPVKKTVNTKQISEENELDSEYDKPVKRVVKAKPEPISDDDSISDEEQMEDEDGQIYSVIDYKKKGYNVVDIKKMDKKINGRIKQTLTDDAYKLLDIKPGTQMIFSNVRDKLKKYIKDNNLVDKDMKNLIKPDETLRKLLNIKADEYINTDDDDRIVSLLIKEKN</sequence>
<organism evidence="3">
    <name type="scientific">Klosneuvirus KNV1</name>
    <dbReference type="NCBI Taxonomy" id="1977640"/>
    <lineage>
        <taxon>Viruses</taxon>
        <taxon>Varidnaviria</taxon>
        <taxon>Bamfordvirae</taxon>
        <taxon>Nucleocytoviricota</taxon>
        <taxon>Megaviricetes</taxon>
        <taxon>Imitervirales</taxon>
        <taxon>Mimiviridae</taxon>
        <taxon>Klosneuvirinae</taxon>
        <taxon>Klosneuvirus</taxon>
    </lineage>
</organism>
<dbReference type="InterPro" id="IPR003121">
    <property type="entry name" value="SWIB_MDM2_domain"/>
</dbReference>
<evidence type="ECO:0000313" key="3">
    <source>
        <dbReference type="EMBL" id="ARF11613.1"/>
    </source>
</evidence>